<feature type="domain" description="SET" evidence="9">
    <location>
        <begin position="5"/>
        <end position="38"/>
    </location>
</feature>
<keyword evidence="4 10" id="KW-0808">Transferase</keyword>
<accession>A0A086PIK4</accession>
<dbReference type="GO" id="GO:0140999">
    <property type="term" value="F:histone H3K4 trimethyltransferase activity"/>
    <property type="evidence" value="ECO:0007669"/>
    <property type="project" value="UniProtKB-EC"/>
</dbReference>
<dbReference type="PANTHER" id="PTHR45814">
    <property type="entry name" value="HISTONE-LYSINE N-METHYLTRANSFERASE SETD1"/>
    <property type="match status" value="1"/>
</dbReference>
<evidence type="ECO:0000256" key="2">
    <source>
        <dbReference type="ARBA" id="ARBA00012182"/>
    </source>
</evidence>
<sequence length="42" mass="4589">MGGSTYLFKLKNSAIVDATQSGAVTRFINHSCRPNCQTRDLS</sequence>
<dbReference type="SUPFAM" id="SSF82199">
    <property type="entry name" value="SET domain"/>
    <property type="match status" value="1"/>
</dbReference>
<name>A0A086PIK4_TOXGO</name>
<evidence type="ECO:0000313" key="11">
    <source>
        <dbReference type="Proteomes" id="UP000028821"/>
    </source>
</evidence>
<dbReference type="Gene3D" id="2.170.270.10">
    <property type="entry name" value="SET domain"/>
    <property type="match status" value="1"/>
</dbReference>
<evidence type="ECO:0000256" key="5">
    <source>
        <dbReference type="ARBA" id="ARBA00022691"/>
    </source>
</evidence>
<dbReference type="EC" id="2.1.1.354" evidence="2"/>
<proteinExistence type="predicted"/>
<keyword evidence="6" id="KW-0156">Chromatin regulator</keyword>
<reference evidence="10 11" key="1">
    <citation type="submission" date="2014-04" db="EMBL/GenBank/DDBJ databases">
        <authorList>
            <person name="Sibley D."/>
            <person name="Venepally P."/>
            <person name="Karamycheva S."/>
            <person name="Hadjithomas M."/>
            <person name="Khan A."/>
            <person name="Brunk B."/>
            <person name="Roos D."/>
            <person name="Caler E."/>
            <person name="Lorenzi H."/>
        </authorList>
    </citation>
    <scope>NUCLEOTIDE SEQUENCE [LARGE SCALE GENOMIC DNA]</scope>
    <source>
        <strain evidence="10 11">MAS</strain>
    </source>
</reference>
<evidence type="ECO:0000259" key="9">
    <source>
        <dbReference type="Pfam" id="PF00856"/>
    </source>
</evidence>
<dbReference type="OrthoDB" id="354432at2759"/>
<dbReference type="InterPro" id="IPR044570">
    <property type="entry name" value="Set1-like"/>
</dbReference>
<comment type="caution">
    <text evidence="10">The sequence shown here is derived from an EMBL/GenBank/DDBJ whole genome shotgun (WGS) entry which is preliminary data.</text>
</comment>
<dbReference type="GO" id="GO:0032259">
    <property type="term" value="P:methylation"/>
    <property type="evidence" value="ECO:0007669"/>
    <property type="project" value="UniProtKB-KW"/>
</dbReference>
<dbReference type="Pfam" id="PF00856">
    <property type="entry name" value="SET"/>
    <property type="match status" value="1"/>
</dbReference>
<gene>
    <name evidence="10" type="ORF">TGMAS_417450</name>
</gene>
<dbReference type="Proteomes" id="UP000028821">
    <property type="component" value="Unassembled WGS sequence"/>
</dbReference>
<evidence type="ECO:0000256" key="3">
    <source>
        <dbReference type="ARBA" id="ARBA00022603"/>
    </source>
</evidence>
<keyword evidence="3 10" id="KW-0489">Methyltransferase</keyword>
<dbReference type="GO" id="GO:0048188">
    <property type="term" value="C:Set1C/COMPASS complex"/>
    <property type="evidence" value="ECO:0007669"/>
    <property type="project" value="TreeGrafter"/>
</dbReference>
<dbReference type="PANTHER" id="PTHR45814:SF2">
    <property type="entry name" value="HISTONE-LYSINE N-METHYLTRANSFERASE SETD1"/>
    <property type="match status" value="1"/>
</dbReference>
<evidence type="ECO:0000256" key="8">
    <source>
        <dbReference type="ARBA" id="ARBA00047571"/>
    </source>
</evidence>
<organism evidence="10 11">
    <name type="scientific">Toxoplasma gondii MAS</name>
    <dbReference type="NCBI Taxonomy" id="943118"/>
    <lineage>
        <taxon>Eukaryota</taxon>
        <taxon>Sar</taxon>
        <taxon>Alveolata</taxon>
        <taxon>Apicomplexa</taxon>
        <taxon>Conoidasida</taxon>
        <taxon>Coccidia</taxon>
        <taxon>Eucoccidiorida</taxon>
        <taxon>Eimeriorina</taxon>
        <taxon>Sarcocystidae</taxon>
        <taxon>Toxoplasma</taxon>
    </lineage>
</organism>
<evidence type="ECO:0000256" key="4">
    <source>
        <dbReference type="ARBA" id="ARBA00022679"/>
    </source>
</evidence>
<protein>
    <recommendedName>
        <fullName evidence="2">[histone H3]-lysine(4) N-trimethyltransferase</fullName>
        <ecNumber evidence="2">2.1.1.354</ecNumber>
    </recommendedName>
</protein>
<comment type="subcellular location">
    <subcellularLocation>
        <location evidence="1">Nucleus</location>
    </subcellularLocation>
</comment>
<evidence type="ECO:0000256" key="7">
    <source>
        <dbReference type="ARBA" id="ARBA00023242"/>
    </source>
</evidence>
<feature type="non-terminal residue" evidence="10">
    <location>
        <position position="42"/>
    </location>
</feature>
<comment type="catalytic activity">
    <reaction evidence="8">
        <text>L-lysyl(4)-[histone H3] + 3 S-adenosyl-L-methionine = N(6),N(6),N(6)-trimethyl-L-lysyl(4)-[histone H3] + 3 S-adenosyl-L-homocysteine + 3 H(+)</text>
        <dbReference type="Rhea" id="RHEA:60260"/>
        <dbReference type="Rhea" id="RHEA-COMP:15537"/>
        <dbReference type="Rhea" id="RHEA-COMP:15547"/>
        <dbReference type="ChEBI" id="CHEBI:15378"/>
        <dbReference type="ChEBI" id="CHEBI:29969"/>
        <dbReference type="ChEBI" id="CHEBI:57856"/>
        <dbReference type="ChEBI" id="CHEBI:59789"/>
        <dbReference type="ChEBI" id="CHEBI:61961"/>
        <dbReference type="EC" id="2.1.1.354"/>
    </reaction>
</comment>
<evidence type="ECO:0000256" key="6">
    <source>
        <dbReference type="ARBA" id="ARBA00022853"/>
    </source>
</evidence>
<keyword evidence="7" id="KW-0539">Nucleus</keyword>
<dbReference type="InterPro" id="IPR046341">
    <property type="entry name" value="SET_dom_sf"/>
</dbReference>
<evidence type="ECO:0000256" key="1">
    <source>
        <dbReference type="ARBA" id="ARBA00004123"/>
    </source>
</evidence>
<keyword evidence="5" id="KW-0949">S-adenosyl-L-methionine</keyword>
<dbReference type="VEuPathDB" id="ToxoDB:TGMAS_417450"/>
<dbReference type="InterPro" id="IPR001214">
    <property type="entry name" value="SET_dom"/>
</dbReference>
<evidence type="ECO:0000313" key="10">
    <source>
        <dbReference type="EMBL" id="KFH00186.1"/>
    </source>
</evidence>
<dbReference type="AlphaFoldDB" id="A0A086PIK4"/>
<dbReference type="EMBL" id="AEXC02003101">
    <property type="protein sequence ID" value="KFH00186.1"/>
    <property type="molecule type" value="Genomic_DNA"/>
</dbReference>